<evidence type="ECO:0000259" key="1">
    <source>
        <dbReference type="Pfam" id="PF00190"/>
    </source>
</evidence>
<organism evidence="2 3">
    <name type="scientific">Hevea brasiliensis</name>
    <name type="common">Para rubber tree</name>
    <name type="synonym">Siphonia brasiliensis</name>
    <dbReference type="NCBI Taxonomy" id="3981"/>
    <lineage>
        <taxon>Eukaryota</taxon>
        <taxon>Viridiplantae</taxon>
        <taxon>Streptophyta</taxon>
        <taxon>Embryophyta</taxon>
        <taxon>Tracheophyta</taxon>
        <taxon>Spermatophyta</taxon>
        <taxon>Magnoliopsida</taxon>
        <taxon>eudicotyledons</taxon>
        <taxon>Gunneridae</taxon>
        <taxon>Pentapetalae</taxon>
        <taxon>rosids</taxon>
        <taxon>fabids</taxon>
        <taxon>Malpighiales</taxon>
        <taxon>Euphorbiaceae</taxon>
        <taxon>Crotonoideae</taxon>
        <taxon>Micrandreae</taxon>
        <taxon>Hevea</taxon>
    </lineage>
</organism>
<dbReference type="PANTHER" id="PTHR31238">
    <property type="entry name" value="GERMIN-LIKE PROTEIN SUBFAMILY 3 MEMBER 3"/>
    <property type="match status" value="1"/>
</dbReference>
<comment type="caution">
    <text evidence="2">The sequence shown here is derived from an EMBL/GenBank/DDBJ whole genome shotgun (WGS) entry which is preliminary data.</text>
</comment>
<keyword evidence="3" id="KW-1185">Reference proteome</keyword>
<dbReference type="SUPFAM" id="SSF51182">
    <property type="entry name" value="RmlC-like cupins"/>
    <property type="match status" value="1"/>
</dbReference>
<dbReference type="Gene3D" id="2.60.120.10">
    <property type="entry name" value="Jelly Rolls"/>
    <property type="match status" value="1"/>
</dbReference>
<dbReference type="InterPro" id="IPR011051">
    <property type="entry name" value="RmlC_Cupin_sf"/>
</dbReference>
<reference evidence="2 3" key="1">
    <citation type="journal article" date="2020" name="Mol. Plant">
        <title>The Chromosome-Based Rubber Tree Genome Provides New Insights into Spurge Genome Evolution and Rubber Biosynthesis.</title>
        <authorList>
            <person name="Liu J."/>
            <person name="Shi C."/>
            <person name="Shi C.C."/>
            <person name="Li W."/>
            <person name="Zhang Q.J."/>
            <person name="Zhang Y."/>
            <person name="Li K."/>
            <person name="Lu H.F."/>
            <person name="Shi C."/>
            <person name="Zhu S.T."/>
            <person name="Xiao Z.Y."/>
            <person name="Nan H."/>
            <person name="Yue Y."/>
            <person name="Zhu X.G."/>
            <person name="Wu Y."/>
            <person name="Hong X.N."/>
            <person name="Fan G.Y."/>
            <person name="Tong Y."/>
            <person name="Zhang D."/>
            <person name="Mao C.L."/>
            <person name="Liu Y.L."/>
            <person name="Hao S.J."/>
            <person name="Liu W.Q."/>
            <person name="Lv M.Q."/>
            <person name="Zhang H.B."/>
            <person name="Liu Y."/>
            <person name="Hu-Tang G.R."/>
            <person name="Wang J.P."/>
            <person name="Wang J.H."/>
            <person name="Sun Y.H."/>
            <person name="Ni S.B."/>
            <person name="Chen W.B."/>
            <person name="Zhang X.C."/>
            <person name="Jiao Y.N."/>
            <person name="Eichler E.E."/>
            <person name="Li G.H."/>
            <person name="Liu X."/>
            <person name="Gao L.Z."/>
        </authorList>
    </citation>
    <scope>NUCLEOTIDE SEQUENCE [LARGE SCALE GENOMIC DNA]</scope>
    <source>
        <strain evidence="3">cv. GT1</strain>
        <tissue evidence="2">Leaf</tissue>
    </source>
</reference>
<dbReference type="InterPro" id="IPR006045">
    <property type="entry name" value="Cupin_1"/>
</dbReference>
<evidence type="ECO:0000313" key="3">
    <source>
        <dbReference type="Proteomes" id="UP000467840"/>
    </source>
</evidence>
<dbReference type="AlphaFoldDB" id="A0A6A6LV21"/>
<evidence type="ECO:0000313" key="2">
    <source>
        <dbReference type="EMBL" id="KAF2304098.1"/>
    </source>
</evidence>
<accession>A0A6A6LV21</accession>
<sequence length="92" mass="9502">MNTTRANFPVNDFCVADLSVPDGPAGYSCKRPAAVTVNDFVYSGLGSPGNISSLVKAAVTPAFVDQFPGLNSLGISVARLDLAVGGRELQKS</sequence>
<dbReference type="Pfam" id="PF00190">
    <property type="entry name" value="Cupin_1"/>
    <property type="match status" value="1"/>
</dbReference>
<gene>
    <name evidence="2" type="ORF">GH714_027205</name>
</gene>
<protein>
    <recommendedName>
        <fullName evidence="1">Cupin type-1 domain-containing protein</fullName>
    </recommendedName>
</protein>
<dbReference type="Proteomes" id="UP000467840">
    <property type="component" value="Chromosome 16"/>
</dbReference>
<feature type="domain" description="Cupin type-1" evidence="1">
    <location>
        <begin position="44"/>
        <end position="86"/>
    </location>
</feature>
<dbReference type="InterPro" id="IPR014710">
    <property type="entry name" value="RmlC-like_jellyroll"/>
</dbReference>
<dbReference type="EMBL" id="JAAGAX010000009">
    <property type="protein sequence ID" value="KAF2304098.1"/>
    <property type="molecule type" value="Genomic_DNA"/>
</dbReference>
<proteinExistence type="predicted"/>
<name>A0A6A6LV21_HEVBR</name>